<evidence type="ECO:0000313" key="3">
    <source>
        <dbReference type="EMBL" id="MBG9986178.1"/>
    </source>
</evidence>
<sequence>MGKRPPPFSQILWRTSRVNKYKILKILGVGGLVVCFAVCLYAWRNLNYDYTGQKFMEKEGVRLGFKEKTYWLEGEREIYYLEGPDNGPELVLLHGQMVDSKDYHKVLPELSKHFHVFAPDYYGHGKSSKKAGLYNIKTIGDDLASFIKERVKATAILSGHSSGALITAYVAAFHPDQVKGIVLEDGPFFSTEKGRAEDTFSYIDFKNINDYLTNKPNMTYFEYSVKNNPMKMFFNKEGKDHWSQIVAEPALKKFKKDPSQLPVIWYYPPELGINRLLQITANQQDGTGDYDLQFGKSFYDFSFFSGLDQEAILRQIKCPTFVLHVAPPKETAPSYYTSEGWLISAMDEQDAHRVKELIEGSTLIEGFQSMHDIHDDLPKEYVKTLLDFKQSLNIKSE</sequence>
<accession>A0ABS0LPV2</accession>
<dbReference type="PRINTS" id="PR00412">
    <property type="entry name" value="EPOXHYDRLASE"/>
</dbReference>
<keyword evidence="3" id="KW-0378">Hydrolase</keyword>
<feature type="domain" description="AB hydrolase-1" evidence="2">
    <location>
        <begin position="90"/>
        <end position="193"/>
    </location>
</feature>
<dbReference type="GO" id="GO:0016787">
    <property type="term" value="F:hydrolase activity"/>
    <property type="evidence" value="ECO:0007669"/>
    <property type="project" value="UniProtKB-KW"/>
</dbReference>
<dbReference type="Pfam" id="PF00561">
    <property type="entry name" value="Abhydrolase_1"/>
    <property type="match status" value="1"/>
</dbReference>
<protein>
    <submittedName>
        <fullName evidence="3">Alpha/beta hydrolase</fullName>
    </submittedName>
</protein>
<name>A0ABS0LPV2_9LACT</name>
<keyword evidence="1" id="KW-1133">Transmembrane helix</keyword>
<keyword evidence="1" id="KW-0472">Membrane</keyword>
<dbReference type="Proteomes" id="UP000721415">
    <property type="component" value="Unassembled WGS sequence"/>
</dbReference>
<evidence type="ECO:0000259" key="2">
    <source>
        <dbReference type="Pfam" id="PF00561"/>
    </source>
</evidence>
<gene>
    <name evidence="3" type="ORF">HZY91_04630</name>
</gene>
<organism evidence="3 4">
    <name type="scientific">Facklamia lactis</name>
    <dbReference type="NCBI Taxonomy" id="2749967"/>
    <lineage>
        <taxon>Bacteria</taxon>
        <taxon>Bacillati</taxon>
        <taxon>Bacillota</taxon>
        <taxon>Bacilli</taxon>
        <taxon>Lactobacillales</taxon>
        <taxon>Aerococcaceae</taxon>
        <taxon>Facklamia</taxon>
    </lineage>
</organism>
<comment type="caution">
    <text evidence="3">The sequence shown here is derived from an EMBL/GenBank/DDBJ whole genome shotgun (WGS) entry which is preliminary data.</text>
</comment>
<dbReference type="InterPro" id="IPR029058">
    <property type="entry name" value="AB_hydrolase_fold"/>
</dbReference>
<reference evidence="3 4" key="1">
    <citation type="submission" date="2020-07" db="EMBL/GenBank/DDBJ databases">
        <title>Facklamia lactis sp. nov., isolated from raw milk.</title>
        <authorList>
            <person name="Doll E.V."/>
            <person name="Huptas C."/>
            <person name="Staib L."/>
            <person name="Wenning M."/>
            <person name="Scherer S."/>
        </authorList>
    </citation>
    <scope>NUCLEOTIDE SEQUENCE [LARGE SCALE GENOMIC DNA]</scope>
    <source>
        <strain evidence="3 4">DSM 111018</strain>
    </source>
</reference>
<keyword evidence="4" id="KW-1185">Reference proteome</keyword>
<dbReference type="EMBL" id="JACBXQ010000002">
    <property type="protein sequence ID" value="MBG9986178.1"/>
    <property type="molecule type" value="Genomic_DNA"/>
</dbReference>
<dbReference type="InterPro" id="IPR000073">
    <property type="entry name" value="AB_hydrolase_1"/>
</dbReference>
<dbReference type="InterPro" id="IPR000639">
    <property type="entry name" value="Epox_hydrolase-like"/>
</dbReference>
<evidence type="ECO:0000313" key="4">
    <source>
        <dbReference type="Proteomes" id="UP000721415"/>
    </source>
</evidence>
<dbReference type="SUPFAM" id="SSF53474">
    <property type="entry name" value="alpha/beta-Hydrolases"/>
    <property type="match status" value="1"/>
</dbReference>
<dbReference type="PANTHER" id="PTHR46438">
    <property type="entry name" value="ALPHA/BETA-HYDROLASES SUPERFAMILY PROTEIN"/>
    <property type="match status" value="1"/>
</dbReference>
<evidence type="ECO:0000256" key="1">
    <source>
        <dbReference type="SAM" id="Phobius"/>
    </source>
</evidence>
<keyword evidence="1" id="KW-0812">Transmembrane</keyword>
<proteinExistence type="predicted"/>
<dbReference type="Gene3D" id="3.40.50.1820">
    <property type="entry name" value="alpha/beta hydrolase"/>
    <property type="match status" value="1"/>
</dbReference>
<feature type="transmembrane region" description="Helical" evidence="1">
    <location>
        <begin position="21"/>
        <end position="43"/>
    </location>
</feature>